<evidence type="ECO:0000256" key="1">
    <source>
        <dbReference type="SAM" id="MobiDB-lite"/>
    </source>
</evidence>
<sequence length="31" mass="3581">MHASVAQRSLRHHHEIHHPNFSNHPIFSANA</sequence>
<protein>
    <submittedName>
        <fullName evidence="2">Uncharacterized protein</fullName>
    </submittedName>
</protein>
<reference evidence="2" key="2">
    <citation type="journal article" date="2015" name="Data Brief">
        <title>Shoot transcriptome of the giant reed, Arundo donax.</title>
        <authorList>
            <person name="Barrero R.A."/>
            <person name="Guerrero F.D."/>
            <person name="Moolhuijzen P."/>
            <person name="Goolsby J.A."/>
            <person name="Tidwell J."/>
            <person name="Bellgard S.E."/>
            <person name="Bellgard M.I."/>
        </authorList>
    </citation>
    <scope>NUCLEOTIDE SEQUENCE</scope>
    <source>
        <tissue evidence="2">Shoot tissue taken approximately 20 cm above the soil surface</tissue>
    </source>
</reference>
<reference evidence="2" key="1">
    <citation type="submission" date="2014-09" db="EMBL/GenBank/DDBJ databases">
        <authorList>
            <person name="Magalhaes I.L.F."/>
            <person name="Oliveira U."/>
            <person name="Santos F.R."/>
            <person name="Vidigal T.H.D.A."/>
            <person name="Brescovit A.D."/>
            <person name="Santos A.J."/>
        </authorList>
    </citation>
    <scope>NUCLEOTIDE SEQUENCE</scope>
    <source>
        <tissue evidence="2">Shoot tissue taken approximately 20 cm above the soil surface</tissue>
    </source>
</reference>
<dbReference type="AlphaFoldDB" id="A0A0A9B902"/>
<name>A0A0A9B902_ARUDO</name>
<proteinExistence type="predicted"/>
<evidence type="ECO:0000313" key="2">
    <source>
        <dbReference type="EMBL" id="JAD60459.1"/>
    </source>
</evidence>
<organism evidence="2">
    <name type="scientific">Arundo donax</name>
    <name type="common">Giant reed</name>
    <name type="synonym">Donax arundinaceus</name>
    <dbReference type="NCBI Taxonomy" id="35708"/>
    <lineage>
        <taxon>Eukaryota</taxon>
        <taxon>Viridiplantae</taxon>
        <taxon>Streptophyta</taxon>
        <taxon>Embryophyta</taxon>
        <taxon>Tracheophyta</taxon>
        <taxon>Spermatophyta</taxon>
        <taxon>Magnoliopsida</taxon>
        <taxon>Liliopsida</taxon>
        <taxon>Poales</taxon>
        <taxon>Poaceae</taxon>
        <taxon>PACMAD clade</taxon>
        <taxon>Arundinoideae</taxon>
        <taxon>Arundineae</taxon>
        <taxon>Arundo</taxon>
    </lineage>
</organism>
<accession>A0A0A9B902</accession>
<dbReference type="EMBL" id="GBRH01237436">
    <property type="protein sequence ID" value="JAD60459.1"/>
    <property type="molecule type" value="Transcribed_RNA"/>
</dbReference>
<feature type="region of interest" description="Disordered" evidence="1">
    <location>
        <begin position="1"/>
        <end position="31"/>
    </location>
</feature>
<feature type="compositionally biased region" description="Polar residues" evidence="1">
    <location>
        <begin position="20"/>
        <end position="31"/>
    </location>
</feature>